<comment type="caution">
    <text evidence="2">The sequence shown here is derived from an EMBL/GenBank/DDBJ whole genome shotgun (WGS) entry which is preliminary data.</text>
</comment>
<evidence type="ECO:0000313" key="3">
    <source>
        <dbReference type="Proteomes" id="UP001431783"/>
    </source>
</evidence>
<dbReference type="AlphaFoldDB" id="A0AAW1UTW6"/>
<keyword evidence="1" id="KW-1133">Transmembrane helix</keyword>
<organism evidence="2 3">
    <name type="scientific">Henosepilachna vigintioctopunctata</name>
    <dbReference type="NCBI Taxonomy" id="420089"/>
    <lineage>
        <taxon>Eukaryota</taxon>
        <taxon>Metazoa</taxon>
        <taxon>Ecdysozoa</taxon>
        <taxon>Arthropoda</taxon>
        <taxon>Hexapoda</taxon>
        <taxon>Insecta</taxon>
        <taxon>Pterygota</taxon>
        <taxon>Neoptera</taxon>
        <taxon>Endopterygota</taxon>
        <taxon>Coleoptera</taxon>
        <taxon>Polyphaga</taxon>
        <taxon>Cucujiformia</taxon>
        <taxon>Coccinelloidea</taxon>
        <taxon>Coccinellidae</taxon>
        <taxon>Epilachninae</taxon>
        <taxon>Epilachnini</taxon>
        <taxon>Henosepilachna</taxon>
    </lineage>
</organism>
<protein>
    <submittedName>
        <fullName evidence="2">Uncharacterized protein</fullName>
    </submittedName>
</protein>
<accession>A0AAW1UTW6</accession>
<evidence type="ECO:0000313" key="2">
    <source>
        <dbReference type="EMBL" id="KAK9882989.1"/>
    </source>
</evidence>
<dbReference type="EMBL" id="JARQZJ010000091">
    <property type="protein sequence ID" value="KAK9882989.1"/>
    <property type="molecule type" value="Genomic_DNA"/>
</dbReference>
<evidence type="ECO:0000256" key="1">
    <source>
        <dbReference type="SAM" id="Phobius"/>
    </source>
</evidence>
<gene>
    <name evidence="2" type="ORF">WA026_001204</name>
</gene>
<feature type="transmembrane region" description="Helical" evidence="1">
    <location>
        <begin position="110"/>
        <end position="129"/>
    </location>
</feature>
<name>A0AAW1UTW6_9CUCU</name>
<keyword evidence="1" id="KW-0812">Transmembrane</keyword>
<keyword evidence="1" id="KW-0472">Membrane</keyword>
<proteinExistence type="predicted"/>
<reference evidence="2 3" key="1">
    <citation type="submission" date="2023-03" db="EMBL/GenBank/DDBJ databases">
        <title>Genome insight into feeding habits of ladybird beetles.</title>
        <authorList>
            <person name="Li H.-S."/>
            <person name="Huang Y.-H."/>
            <person name="Pang H."/>
        </authorList>
    </citation>
    <scope>NUCLEOTIDE SEQUENCE [LARGE SCALE GENOMIC DNA]</scope>
    <source>
        <strain evidence="2">SYSU_2023b</strain>
        <tissue evidence="2">Whole body</tissue>
    </source>
</reference>
<dbReference type="Proteomes" id="UP001431783">
    <property type="component" value="Unassembled WGS sequence"/>
</dbReference>
<keyword evidence="3" id="KW-1185">Reference proteome</keyword>
<sequence length="130" mass="15136">MKESALKSCADSILRLPITKGLFSRGRLKIRCVASLHDVYYRSSEKSVELEKKRHREHYAHVVTIQPPITTTMSSLVQWGIMPQASERHPADTTLIFETRQRPYNRCHRIIPVTQTTLAIIFLIFKYLLR</sequence>